<reference evidence="2" key="2">
    <citation type="submission" date="2020-10" db="UniProtKB">
        <authorList>
            <consortium name="WormBaseParasite"/>
        </authorList>
    </citation>
    <scope>IDENTIFICATION</scope>
</reference>
<reference evidence="1" key="1">
    <citation type="journal article" date="2013" name="Genetics">
        <title>The draft genome and transcriptome of Panagrellus redivivus are shaped by the harsh demands of a free-living lifestyle.</title>
        <authorList>
            <person name="Srinivasan J."/>
            <person name="Dillman A.R."/>
            <person name="Macchietto M.G."/>
            <person name="Heikkinen L."/>
            <person name="Lakso M."/>
            <person name="Fracchia K.M."/>
            <person name="Antoshechkin I."/>
            <person name="Mortazavi A."/>
            <person name="Wong G."/>
            <person name="Sternberg P.W."/>
        </authorList>
    </citation>
    <scope>NUCLEOTIDE SEQUENCE [LARGE SCALE GENOMIC DNA]</scope>
    <source>
        <strain evidence="1">MT8872</strain>
    </source>
</reference>
<organism evidence="1 2">
    <name type="scientific">Panagrellus redivivus</name>
    <name type="common">Microworm</name>
    <dbReference type="NCBI Taxonomy" id="6233"/>
    <lineage>
        <taxon>Eukaryota</taxon>
        <taxon>Metazoa</taxon>
        <taxon>Ecdysozoa</taxon>
        <taxon>Nematoda</taxon>
        <taxon>Chromadorea</taxon>
        <taxon>Rhabditida</taxon>
        <taxon>Tylenchina</taxon>
        <taxon>Panagrolaimomorpha</taxon>
        <taxon>Panagrolaimoidea</taxon>
        <taxon>Panagrolaimidae</taxon>
        <taxon>Panagrellus</taxon>
    </lineage>
</organism>
<evidence type="ECO:0000313" key="2">
    <source>
        <dbReference type="WBParaSite" id="Pan_g19017.t1"/>
    </source>
</evidence>
<evidence type="ECO:0000313" key="1">
    <source>
        <dbReference type="Proteomes" id="UP000492821"/>
    </source>
</evidence>
<dbReference type="WBParaSite" id="Pan_g19017.t1">
    <property type="protein sequence ID" value="Pan_g19017.t1"/>
    <property type="gene ID" value="Pan_g19017"/>
</dbReference>
<dbReference type="Proteomes" id="UP000492821">
    <property type="component" value="Unassembled WGS sequence"/>
</dbReference>
<accession>A0A7E4VBN5</accession>
<keyword evidence="1" id="KW-1185">Reference proteome</keyword>
<protein>
    <submittedName>
        <fullName evidence="2">Secreted protein</fullName>
    </submittedName>
</protein>
<proteinExistence type="predicted"/>
<name>A0A7E4VBN5_PANRE</name>
<dbReference type="AlphaFoldDB" id="A0A7E4VBN5"/>
<sequence>MSAFFYVLCVNLANLTFNAYHYLNGVLLVFVSPHIRIPFLHFIGFYKCFCSSRPTPKAPAASASVAPAKT</sequence>